<evidence type="ECO:0000313" key="2">
    <source>
        <dbReference type="Proteomes" id="UP000789405"/>
    </source>
</evidence>
<accession>A0A9N9E186</accession>
<dbReference type="Proteomes" id="UP000789405">
    <property type="component" value="Unassembled WGS sequence"/>
</dbReference>
<keyword evidence="2" id="KW-1185">Reference proteome</keyword>
<organism evidence="1 2">
    <name type="scientific">Dentiscutata erythropus</name>
    <dbReference type="NCBI Taxonomy" id="1348616"/>
    <lineage>
        <taxon>Eukaryota</taxon>
        <taxon>Fungi</taxon>
        <taxon>Fungi incertae sedis</taxon>
        <taxon>Mucoromycota</taxon>
        <taxon>Glomeromycotina</taxon>
        <taxon>Glomeromycetes</taxon>
        <taxon>Diversisporales</taxon>
        <taxon>Gigasporaceae</taxon>
        <taxon>Dentiscutata</taxon>
    </lineage>
</organism>
<dbReference type="EMBL" id="CAJVPY010006076">
    <property type="protein sequence ID" value="CAG8655822.1"/>
    <property type="molecule type" value="Genomic_DNA"/>
</dbReference>
<sequence length="48" mass="5143">MFGPNSIDFNSLFESSLVTELDISSVLDFGNAGISCTFTFAEMLESAS</sequence>
<reference evidence="1" key="1">
    <citation type="submission" date="2021-06" db="EMBL/GenBank/DDBJ databases">
        <authorList>
            <person name="Kallberg Y."/>
            <person name="Tangrot J."/>
            <person name="Rosling A."/>
        </authorList>
    </citation>
    <scope>NUCLEOTIDE SEQUENCE</scope>
    <source>
        <strain evidence="1">MA453B</strain>
    </source>
</reference>
<name>A0A9N9E186_9GLOM</name>
<gene>
    <name evidence="1" type="ORF">DERYTH_LOCUS10435</name>
</gene>
<comment type="caution">
    <text evidence="1">The sequence shown here is derived from an EMBL/GenBank/DDBJ whole genome shotgun (WGS) entry which is preliminary data.</text>
</comment>
<dbReference type="AlphaFoldDB" id="A0A9N9E186"/>
<protein>
    <submittedName>
        <fullName evidence="1">2499_t:CDS:1</fullName>
    </submittedName>
</protein>
<proteinExistence type="predicted"/>
<evidence type="ECO:0000313" key="1">
    <source>
        <dbReference type="EMBL" id="CAG8655822.1"/>
    </source>
</evidence>